<feature type="transmembrane region" description="Helical" evidence="6">
    <location>
        <begin position="388"/>
        <end position="408"/>
    </location>
</feature>
<feature type="transmembrane region" description="Helical" evidence="6">
    <location>
        <begin position="30"/>
        <end position="56"/>
    </location>
</feature>
<protein>
    <submittedName>
        <fullName evidence="8">MFS transporter</fullName>
    </submittedName>
</protein>
<feature type="transmembrane region" description="Helical" evidence="6">
    <location>
        <begin position="365"/>
        <end position="382"/>
    </location>
</feature>
<reference evidence="9" key="1">
    <citation type="submission" date="2017-11" db="EMBL/GenBank/DDBJ databases">
        <title>Complete Genome Sequence of Kyrpidia sp. Strain EA-1, a thermophilic, hydrogen-oxidizing Bacterium, isolated from the Azores.</title>
        <authorList>
            <person name="Reiner J.E."/>
            <person name="Lapp C.J."/>
            <person name="Bunk B."/>
            <person name="Gescher J."/>
        </authorList>
    </citation>
    <scope>NUCLEOTIDE SEQUENCE [LARGE SCALE GENOMIC DNA]</scope>
    <source>
        <strain evidence="9">EA-1</strain>
    </source>
</reference>
<organism evidence="8 9">
    <name type="scientific">Kyrpidia spormannii</name>
    <dbReference type="NCBI Taxonomy" id="2055160"/>
    <lineage>
        <taxon>Bacteria</taxon>
        <taxon>Bacillati</taxon>
        <taxon>Bacillota</taxon>
        <taxon>Bacilli</taxon>
        <taxon>Bacillales</taxon>
        <taxon>Alicyclobacillaceae</taxon>
        <taxon>Kyrpidia</taxon>
    </lineage>
</organism>
<dbReference type="InterPro" id="IPR005829">
    <property type="entry name" value="Sugar_transporter_CS"/>
</dbReference>
<evidence type="ECO:0000256" key="6">
    <source>
        <dbReference type="SAM" id="Phobius"/>
    </source>
</evidence>
<accession>A0A2K8N708</accession>
<name>A0A2K8N708_9BACL</name>
<feature type="transmembrane region" description="Helical" evidence="6">
    <location>
        <begin position="68"/>
        <end position="87"/>
    </location>
</feature>
<evidence type="ECO:0000313" key="8">
    <source>
        <dbReference type="EMBL" id="ATY85139.1"/>
    </source>
</evidence>
<feature type="domain" description="Major facilitator superfamily (MFS) profile" evidence="7">
    <location>
        <begin position="30"/>
        <end position="412"/>
    </location>
</feature>
<feature type="transmembrane region" description="Helical" evidence="6">
    <location>
        <begin position="230"/>
        <end position="251"/>
    </location>
</feature>
<dbReference type="PROSITE" id="PS00217">
    <property type="entry name" value="SUGAR_TRANSPORT_2"/>
    <property type="match status" value="1"/>
</dbReference>
<comment type="subcellular location">
    <subcellularLocation>
        <location evidence="1">Cell membrane</location>
        <topology evidence="1">Multi-pass membrane protein</topology>
    </subcellularLocation>
</comment>
<dbReference type="Gene3D" id="1.20.1250.20">
    <property type="entry name" value="MFS general substrate transporter like domains"/>
    <property type="match status" value="2"/>
</dbReference>
<dbReference type="RefSeq" id="WP_100667932.1">
    <property type="nucleotide sequence ID" value="NZ_CP024955.1"/>
</dbReference>
<evidence type="ECO:0000256" key="5">
    <source>
        <dbReference type="ARBA" id="ARBA00023136"/>
    </source>
</evidence>
<feature type="transmembrane region" description="Helical" evidence="6">
    <location>
        <begin position="99"/>
        <end position="119"/>
    </location>
</feature>
<evidence type="ECO:0000256" key="3">
    <source>
        <dbReference type="ARBA" id="ARBA00022692"/>
    </source>
</evidence>
<dbReference type="OrthoDB" id="9787026at2"/>
<dbReference type="InterPro" id="IPR011701">
    <property type="entry name" value="MFS"/>
</dbReference>
<evidence type="ECO:0000313" key="9">
    <source>
        <dbReference type="Proteomes" id="UP000231932"/>
    </source>
</evidence>
<feature type="transmembrane region" description="Helical" evidence="6">
    <location>
        <begin position="182"/>
        <end position="199"/>
    </location>
</feature>
<dbReference type="InterPro" id="IPR036259">
    <property type="entry name" value="MFS_trans_sf"/>
</dbReference>
<proteinExistence type="predicted"/>
<feature type="transmembrane region" description="Helical" evidence="6">
    <location>
        <begin position="299"/>
        <end position="316"/>
    </location>
</feature>
<feature type="transmembrane region" description="Helical" evidence="6">
    <location>
        <begin position="271"/>
        <end position="292"/>
    </location>
</feature>
<dbReference type="EMBL" id="CP024955">
    <property type="protein sequence ID" value="ATY85139.1"/>
    <property type="molecule type" value="Genomic_DNA"/>
</dbReference>
<keyword evidence="3 6" id="KW-0812">Transmembrane</keyword>
<feature type="transmembrane region" description="Helical" evidence="6">
    <location>
        <begin position="322"/>
        <end position="345"/>
    </location>
</feature>
<dbReference type="SUPFAM" id="SSF103473">
    <property type="entry name" value="MFS general substrate transporter"/>
    <property type="match status" value="1"/>
</dbReference>
<sequence>MGVSSSGVQVPKAGMEPEQKDRVTPYHWKVLWSSAIGYAMDGLDLMILSMVLSAMISDLHLTTAQAGGIATVTLFGAVIGGIGFGILADAVGRVRTFTWSIVIFAVFTGLTAFATNLTWVNVFRFIAGLGLGGEFGIGMTLVTETWPARYRARATSGVALGFQVGVVLAILTSLWIQPLFGWRGVFFVGVIPALFAAWARRSLKEPDLWQQRTQGARSVPLSLLFNTPRAAASTVGLTILCSVQNFGYYGIMTWVPTMLAKQLGFSFNKSGVWTIVTVVGMMIGIVVFGWLADRWGRRPSFILFQLASAAAVWLYTHQTIPVALLIGGAIMGFFVNGMMAGYGALIAESYPTEVRSTAENVTFNVGRAIGGLAPFVIGYLALHQSLSSAIGVISGVYVVAALTTLLLIQERKGAELT</sequence>
<dbReference type="GO" id="GO:0005886">
    <property type="term" value="C:plasma membrane"/>
    <property type="evidence" value="ECO:0007669"/>
    <property type="project" value="UniProtKB-SubCell"/>
</dbReference>
<dbReference type="PANTHER" id="PTHR23508:SF10">
    <property type="entry name" value="CARBOXYLIC ACID TRANSPORTER PROTEIN HOMOLOG"/>
    <property type="match status" value="1"/>
</dbReference>
<gene>
    <name evidence="8" type="ORF">CVV65_09540</name>
</gene>
<dbReference type="PANTHER" id="PTHR23508">
    <property type="entry name" value="CARBOXYLIC ACID TRANSPORTER PROTEIN HOMOLOG"/>
    <property type="match status" value="1"/>
</dbReference>
<keyword evidence="9" id="KW-1185">Reference proteome</keyword>
<dbReference type="Proteomes" id="UP000231932">
    <property type="component" value="Chromosome"/>
</dbReference>
<evidence type="ECO:0000256" key="4">
    <source>
        <dbReference type="ARBA" id="ARBA00022989"/>
    </source>
</evidence>
<keyword evidence="5 6" id="KW-0472">Membrane</keyword>
<keyword evidence="4 6" id="KW-1133">Transmembrane helix</keyword>
<evidence type="ECO:0000259" key="7">
    <source>
        <dbReference type="PROSITE" id="PS50850"/>
    </source>
</evidence>
<dbReference type="InterPro" id="IPR020846">
    <property type="entry name" value="MFS_dom"/>
</dbReference>
<dbReference type="Pfam" id="PF07690">
    <property type="entry name" value="MFS_1"/>
    <property type="match status" value="1"/>
</dbReference>
<feature type="transmembrane region" description="Helical" evidence="6">
    <location>
        <begin position="154"/>
        <end position="176"/>
    </location>
</feature>
<dbReference type="KEGG" id="kyr:CVV65_09540"/>
<feature type="transmembrane region" description="Helical" evidence="6">
    <location>
        <begin position="125"/>
        <end position="142"/>
    </location>
</feature>
<dbReference type="GO" id="GO:0046943">
    <property type="term" value="F:carboxylic acid transmembrane transporter activity"/>
    <property type="evidence" value="ECO:0007669"/>
    <property type="project" value="TreeGrafter"/>
</dbReference>
<keyword evidence="2" id="KW-0813">Transport</keyword>
<evidence type="ECO:0000256" key="1">
    <source>
        <dbReference type="ARBA" id="ARBA00004651"/>
    </source>
</evidence>
<dbReference type="PROSITE" id="PS50850">
    <property type="entry name" value="MFS"/>
    <property type="match status" value="1"/>
</dbReference>
<dbReference type="AlphaFoldDB" id="A0A2K8N708"/>
<evidence type="ECO:0000256" key="2">
    <source>
        <dbReference type="ARBA" id="ARBA00022448"/>
    </source>
</evidence>